<dbReference type="SUPFAM" id="SSF55347">
    <property type="entry name" value="Glyceraldehyde-3-phosphate dehydrogenase-like, C-terminal domain"/>
    <property type="match status" value="1"/>
</dbReference>
<dbReference type="Pfam" id="PF01408">
    <property type="entry name" value="GFO_IDH_MocA"/>
    <property type="match status" value="1"/>
</dbReference>
<dbReference type="Proteomes" id="UP000031620">
    <property type="component" value="Chromosome"/>
</dbReference>
<dbReference type="SUPFAM" id="SSF51735">
    <property type="entry name" value="NAD(P)-binding Rossmann-fold domains"/>
    <property type="match status" value="1"/>
</dbReference>
<feature type="domain" description="Gfo/Idh/MocA-like oxidoreductase N-terminal" evidence="1">
    <location>
        <begin position="3"/>
        <end position="116"/>
    </location>
</feature>
<accession>A0A0A1GTA9</accession>
<dbReference type="PANTHER" id="PTHR43054:SF1">
    <property type="entry name" value="SCYLLO-INOSITOL 2-DEHYDROGENASE (NADP(+)) IOLU"/>
    <property type="match status" value="1"/>
</dbReference>
<dbReference type="InterPro" id="IPR036291">
    <property type="entry name" value="NAD(P)-bd_dom_sf"/>
</dbReference>
<dbReference type="HOGENOM" id="CLU_023194_7_0_9"/>
<dbReference type="InterPro" id="IPR000683">
    <property type="entry name" value="Gfo/Idh/MocA-like_OxRdtase_N"/>
</dbReference>
<dbReference type="KEGG" id="lho:LOOC260_106430"/>
<sequence length="333" mass="37615">MLKLGIIGTNWITDQFIEAANVTKRWQLTTVFSRTTQRAQEYSSKFHAQEFFTDINEFFSNGVFDAVYIASPNSLHYQYARQAIENDKHVIVEKPAFTNPDEFSQIEALLQAHPKVRLVEAARHVHTPLFAQVKQQVNDMDQVQGATLTYMKYSSRYDQVLAGKTPNVFSLEFAGGALQDLGVYPVYSAVALFGEPNSVVYFPTLIATKADGKGVAILRYDDFEVTLNFGKTSNSHLVSEIYGLKDTLVMDNPADLTDAVYYDADQQAHKLSAPVEANDMVPELRDFAALLEQPNDKEQLKKYQEWFDLSRQVNSLLDTLRQSAGIEFPSDNR</sequence>
<dbReference type="PANTHER" id="PTHR43054">
    <property type="match status" value="1"/>
</dbReference>
<evidence type="ECO:0000259" key="1">
    <source>
        <dbReference type="Pfam" id="PF01408"/>
    </source>
</evidence>
<proteinExistence type="predicted"/>
<dbReference type="Pfam" id="PF22725">
    <property type="entry name" value="GFO_IDH_MocA_C3"/>
    <property type="match status" value="1"/>
</dbReference>
<dbReference type="STRING" id="1291742.LOOC260_106430"/>
<name>A0A0A1GTA9_9LACO</name>
<reference evidence="3 4" key="1">
    <citation type="submission" date="2014-11" db="EMBL/GenBank/DDBJ databases">
        <title>Complete genome sequence and analysis of Lactobacillus hokkaidonensis LOOC260T.</title>
        <authorList>
            <person name="Tanizawa Y."/>
            <person name="Tohno M."/>
            <person name="Kaminuma E."/>
            <person name="Nakamura Y."/>
            <person name="Arita M."/>
        </authorList>
    </citation>
    <scope>NUCLEOTIDE SEQUENCE [LARGE SCALE GENOMIC DNA]</scope>
    <source>
        <strain evidence="3 4">LOOC260</strain>
    </source>
</reference>
<dbReference type="InterPro" id="IPR055170">
    <property type="entry name" value="GFO_IDH_MocA-like_dom"/>
</dbReference>
<dbReference type="EMBL" id="AP014680">
    <property type="protein sequence ID" value="BAP85200.1"/>
    <property type="molecule type" value="Genomic_DNA"/>
</dbReference>
<evidence type="ECO:0000313" key="4">
    <source>
        <dbReference type="Proteomes" id="UP000031620"/>
    </source>
</evidence>
<dbReference type="RefSeq" id="WP_041092983.1">
    <property type="nucleotide sequence ID" value="NZ_AP014680.1"/>
</dbReference>
<organism evidence="3 4">
    <name type="scientific">Paucilactobacillus hokkaidonensis JCM 18461</name>
    <dbReference type="NCBI Taxonomy" id="1291742"/>
    <lineage>
        <taxon>Bacteria</taxon>
        <taxon>Bacillati</taxon>
        <taxon>Bacillota</taxon>
        <taxon>Bacilli</taxon>
        <taxon>Lactobacillales</taxon>
        <taxon>Lactobacillaceae</taxon>
        <taxon>Paucilactobacillus</taxon>
    </lineage>
</organism>
<protein>
    <submittedName>
        <fullName evidence="3">Oxidoreductase</fullName>
    </submittedName>
</protein>
<dbReference type="Gene3D" id="3.40.50.720">
    <property type="entry name" value="NAD(P)-binding Rossmann-like Domain"/>
    <property type="match status" value="1"/>
</dbReference>
<dbReference type="GO" id="GO:0000166">
    <property type="term" value="F:nucleotide binding"/>
    <property type="evidence" value="ECO:0007669"/>
    <property type="project" value="InterPro"/>
</dbReference>
<evidence type="ECO:0000313" key="3">
    <source>
        <dbReference type="EMBL" id="BAP85200.1"/>
    </source>
</evidence>
<evidence type="ECO:0000259" key="2">
    <source>
        <dbReference type="Pfam" id="PF22725"/>
    </source>
</evidence>
<feature type="domain" description="GFO/IDH/MocA-like oxidoreductase" evidence="2">
    <location>
        <begin position="157"/>
        <end position="248"/>
    </location>
</feature>
<gene>
    <name evidence="3" type="ORF">LOOC260_106430</name>
</gene>
<dbReference type="Gene3D" id="3.30.360.10">
    <property type="entry name" value="Dihydrodipicolinate Reductase, domain 2"/>
    <property type="match status" value="1"/>
</dbReference>
<dbReference type="AlphaFoldDB" id="A0A0A1GTA9"/>